<dbReference type="InterPro" id="IPR057663">
    <property type="entry name" value="TACC3_Aurora-A_bind"/>
</dbReference>
<evidence type="ECO:0000256" key="2">
    <source>
        <dbReference type="ARBA" id="ARBA00009423"/>
    </source>
</evidence>
<dbReference type="Pfam" id="PF05010">
    <property type="entry name" value="TACC_C"/>
    <property type="match status" value="1"/>
</dbReference>
<feature type="compositionally biased region" description="Basic and acidic residues" evidence="8">
    <location>
        <begin position="644"/>
        <end position="654"/>
    </location>
</feature>
<evidence type="ECO:0000259" key="9">
    <source>
        <dbReference type="Pfam" id="PF05010"/>
    </source>
</evidence>
<proteinExistence type="inferred from homology"/>
<evidence type="ECO:0000313" key="10">
    <source>
        <dbReference type="Proteomes" id="UP000515154"/>
    </source>
</evidence>
<name>A0A6P7T2S1_9MOLL</name>
<evidence type="ECO:0000256" key="8">
    <source>
        <dbReference type="SAM" id="MobiDB-lite"/>
    </source>
</evidence>
<feature type="compositionally biased region" description="Basic residues" evidence="8">
    <location>
        <begin position="2282"/>
        <end position="2293"/>
    </location>
</feature>
<feature type="compositionally biased region" description="Polar residues" evidence="8">
    <location>
        <begin position="1693"/>
        <end position="1710"/>
    </location>
</feature>
<feature type="compositionally biased region" description="Basic residues" evidence="8">
    <location>
        <begin position="2194"/>
        <end position="2209"/>
    </location>
</feature>
<dbReference type="RefSeq" id="XP_029645068.1">
    <property type="nucleotide sequence ID" value="XM_029789208.2"/>
</dbReference>
<evidence type="ECO:0000256" key="5">
    <source>
        <dbReference type="ARBA" id="ARBA00023054"/>
    </source>
</evidence>
<feature type="region of interest" description="Disordered" evidence="8">
    <location>
        <begin position="2468"/>
        <end position="2487"/>
    </location>
</feature>
<feature type="compositionally biased region" description="Polar residues" evidence="8">
    <location>
        <begin position="57"/>
        <end position="67"/>
    </location>
</feature>
<feature type="compositionally biased region" description="Polar residues" evidence="8">
    <location>
        <begin position="1896"/>
        <end position="1910"/>
    </location>
</feature>
<feature type="compositionally biased region" description="Polar residues" evidence="8">
    <location>
        <begin position="1992"/>
        <end position="2005"/>
    </location>
</feature>
<protein>
    <submittedName>
        <fullName evidence="11">Protein PFC0760c isoform X1</fullName>
    </submittedName>
</protein>
<dbReference type="KEGG" id="osn:115219128"/>
<evidence type="ECO:0000256" key="7">
    <source>
        <dbReference type="SAM" id="Coils"/>
    </source>
</evidence>
<gene>
    <name evidence="11" type="primary">LOC115219128</name>
</gene>
<feature type="compositionally biased region" description="Low complexity" evidence="8">
    <location>
        <begin position="2101"/>
        <end position="2134"/>
    </location>
</feature>
<feature type="region of interest" description="Disordered" evidence="8">
    <location>
        <begin position="644"/>
        <end position="669"/>
    </location>
</feature>
<sequence>MISKKSIQQTKKKKKVVKKPKPPEENDSPILPRGQYNLDFLDEMNPFVSRDKLGGSPPNSDGNLNINPFETKTKIACSPPLAPKFNKQDLMDNSDPFLSKTNNLGYSPNQSNDRNIEENGNTAVSEFYENEEEPKDDLSNQKDDLNNQKEFITDKMVDNSNEFSHSIVDNDLQDSEVDMKNFDNCSSGLEEVGLKHESEFSTDTSYSKMPEDNIKHAGLNASEVLDVSNVEKNGNTAVSDDFFENEGQNLMPDDLNNQKEFITDEMVDNSNEFSNAIFENDFQENEVDMKNFDNCSSSLEEVGLKRESEFPTDTSYSKMSEDNIKHTGLNASEVLDVSNVVMRNDDDDDDDEDDEDLEFTDALSNEDELMQFDDELPEKKFDYKENLEAKNSENLNVSKNIDHPEQCEIDDPDAMLDSIEMDKNSKENGNNLPNVIDSSSKDINLNKLSLSESGIDMEDKHMEPYDASLCINKDDSHKILDDNEELSTQKDKELLMLGKFEKLENEMTSDSITSSPNLCEDSGIGESIVTSCYEDLGKGDDLRSEEGMDSLPLSPSDNCDLTNLATSPKDETCFDEDLQAEAMIIKGNTYSSENGEKLHSDNDFGNGRISLAVKEESDKNVTKELYTETSIKDTDLALEDKLKDGQGTVSEKENLGATKENPPLDYDTGNIPEFSLEDNDLNSKILEELNGLSIDTNRKELSTDRDYKDIDLALKMSESEKTDPKINLNGHSNNTNLMGKDNVENIYSSTQGDQSRLNDEYDEFADVEVKDNLTTLKNSGNCSSAASKENEVEDIESEKHEQSNFSEYISDKLQLTEDNILGSQIDKQLTENVLKCTENNADAENSLVATNKSVISGSQMNSNELRESTEEPSIACNGGSLLESQIDENLANSNPDNLIEDITGDKQELLVESDKEPLIKGDKDILLESQIDKNLANRAPSDLTQDITGDEESLVGGFKEPLVGDDNGDKSQIDESLVNSATSNFSEDIIGDKHPLVKGDEDTLLESLINANLANSVANNLSGDLTVDKEPLIEDDKSTLLESQIDENLPKSDPSNFTEDITGDEEPLVEGDKGTLLEAQINENLANSVPNNLTDDLTVDKEPLIEGDKGTLLESQIDENLASSVPSNLTDDLISNKEPLVESDKNILSESQINENLADSAPSNLTDGITGGKDTILGSQINENLVDSAPNNLTEDITGDEEPLVEGDKSTILESQIDENLADSGPNDFIGDITDEEEPLVEGDKGTLLESQIDENLADSGPNDFIGDITDEEEPLVEGDKGTLLESQIDENLANSDPNNLNDLAFDKTPLVEGDKSTLLESQIDENLANNDPSNLNEDLTFDKKPLVEGDKSTLLEAQIDENLADSDPSNLTDDLTFDKKHLVEGDRCTLLESQIDKNLANSDPSNLTEDLTNDKEPLVENKDTLLESPVEMQVNDRAYSNFDEDIKDDRDPLAINDNILLKSQVEKDYSEKTQKISTSTDSLVDAQTEENETDSLTNELNDDVLSSGANISNTVRDDRKCNKSAFKEPFHDLNLEEVSQNDELLQNNDIPTTEDFSVAENKELKPNEQSPEYVNENTGLGGSVEVDDLNNFDNVIETDDDVTLKNKSPFDSDEEFETFDNTKEVLSANFENLTNKSSALASLNDTFGVENFNNVNKSSDSISSDIVEKLSETLGKPDQAATGESLLEKVMTENSENQKPSVGFDTSESAFHLPHGENETSKTDQSPCQIPAVQCPSEKDTKYQKESQSLGETNEKLVPIEDLNHPLSDINQEFKLPKQLEKPQSNELASSAKNKMLDFVEKADNDSSNLINKDPSALEGYFNDDSESVFASLIIGSQRLVSAILGPSAVCPPVLNSAPLQRPHSTGKSTAKEKQKQSIDSFKPAPRIPLDSINVEDSSPSFTRTSTSDDSVSGFPGSESSQSPSQDSDRVECRDEHNMLHGKTPTEETEPSTKLTSMKTANQSVDDGTTEKVFLLPDDGITDSFPAPKEPNTQVFSEMSSELAKSSEICGKDIAESVECLQKSEGMVSPVSKQKQQSEAERTMQQQQQQQQQQQSESERLLQQQKPKTERPLLQQQQQPEAECPLQEEQQQQEAERPLQKQQQQQPEAERPLQQQQQQPEVESPVPKQQQQQEAERPLQKQQQQQQQPEGEQLSEKQQQLQQQQQPPPSLSLVPEVEQSSDQPSQLDAPTKPVKKKLKGKVLKKKAPPKFPGAANWKVQDGDDDIKIMISEKKSSPSTAEIPSNIGVDQHINSPVDMVSSYPEQSSLNEEHSPLKEKPNKKSLSKLVRKGKDKIPVVQVPPQINGQDLTYDDKIKVDPSSSSSPFNCIPQLETSLSSDSYPEMAPDFVADETDSQDIANEGFVPASEVFNESTAWEMLEKFGEEGNFKDSDQAPQLVYMKLEPHSTPSPVGAVAAGMLDSAGSQHITNGERGGGTHGPTEGNEFRQMTSSEPSNKASINKIYRHHPNKSLDAKSGGGGTAAMKKREFDNVDNMSFSQKEEKFDKEEKETDDLEFYHDARDFPPAMGDSWVEQIHNFTEIEDSSIGLSQDSLEGLSWSHTDSGLVLDSPLPYGCCFDETNVNVVNYEANKAHEKWKEMGDSYIQQWLMNNHDESDSGVAVETAPAQHPSQGANGTEAIVQLVPDSGKQQPSSSDASQVLKYSQSEWNKMKQEQELEFQTRLLQKEKDWSKKLAEKERRITDHEKRIMLLDDQCRNLKQSNEDMRLIVAEFEKTISQLQAEKEKSKSASQESMETLIRERDQALEDLQSVETAFSDLHRRYEKTKNVVEGFKKNEEILKKCVQDYQQKITRAEQKLAAIRQQAEDKLEKANSEIDKVRRSTSAEIAKLEAALKKSEVQVQSMERTIEQKALENQELTAICDELIAKVGDVS</sequence>
<keyword evidence="10" id="KW-1185">Reference proteome</keyword>
<feature type="compositionally biased region" description="Polar residues" evidence="8">
    <location>
        <begin position="2320"/>
        <end position="2341"/>
    </location>
</feature>
<feature type="compositionally biased region" description="Polar residues" evidence="8">
    <location>
        <begin position="1959"/>
        <end position="1968"/>
    </location>
</feature>
<feature type="region of interest" description="Disordered" evidence="8">
    <location>
        <begin position="1693"/>
        <end position="1753"/>
    </location>
</feature>
<keyword evidence="5 7" id="KW-0175">Coiled coil</keyword>
<feature type="compositionally biased region" description="Low complexity" evidence="8">
    <location>
        <begin position="2044"/>
        <end position="2066"/>
    </location>
</feature>
<feature type="region of interest" description="Disordered" evidence="8">
    <location>
        <begin position="2425"/>
        <end position="2457"/>
    </location>
</feature>
<dbReference type="GO" id="GO:0007052">
    <property type="term" value="P:mitotic spindle organization"/>
    <property type="evidence" value="ECO:0007669"/>
    <property type="project" value="InterPro"/>
</dbReference>
<comment type="subcellular location">
    <subcellularLocation>
        <location evidence="1">Cytoplasm</location>
        <location evidence="1">Cytoskeleton</location>
    </subcellularLocation>
</comment>
<keyword evidence="3" id="KW-0963">Cytoplasm</keyword>
<dbReference type="GO" id="GO:0005856">
    <property type="term" value="C:cytoskeleton"/>
    <property type="evidence" value="ECO:0007669"/>
    <property type="project" value="UniProtKB-SubCell"/>
</dbReference>
<feature type="compositionally biased region" description="Polar residues" evidence="8">
    <location>
        <begin position="778"/>
        <end position="787"/>
    </location>
</feature>
<evidence type="ECO:0000256" key="4">
    <source>
        <dbReference type="ARBA" id="ARBA00022553"/>
    </source>
</evidence>
<dbReference type="FunFam" id="1.20.5.1700:FF:000001">
    <property type="entry name" value="Transforming acidic coiled-coil-containing protein 1 isoform 2"/>
    <property type="match status" value="1"/>
</dbReference>
<comment type="similarity">
    <text evidence="2">Belongs to the TACC family.</text>
</comment>
<feature type="compositionally biased region" description="Basic and acidic residues" evidence="8">
    <location>
        <begin position="2270"/>
        <end position="2281"/>
    </location>
</feature>
<keyword evidence="6" id="KW-0206">Cytoskeleton</keyword>
<accession>A0A6P7T2S1</accession>
<feature type="compositionally biased region" description="Polar residues" evidence="8">
    <location>
        <begin position="2447"/>
        <end position="2457"/>
    </location>
</feature>
<feature type="compositionally biased region" description="Basic and acidic residues" evidence="8">
    <location>
        <begin position="1928"/>
        <end position="1940"/>
    </location>
</feature>
<feature type="region of interest" description="Disordered" evidence="8">
    <location>
        <begin position="778"/>
        <end position="803"/>
    </location>
</feature>
<dbReference type="PANTHER" id="PTHR13924">
    <property type="entry name" value="TRANSFORMING ACIDIC COILED-COIL CONTAINING PROTEIN 1/2"/>
    <property type="match status" value="1"/>
</dbReference>
<feature type="region of interest" description="Disordered" evidence="8">
    <location>
        <begin position="540"/>
        <end position="564"/>
    </location>
</feature>
<evidence type="ECO:0000256" key="6">
    <source>
        <dbReference type="ARBA" id="ARBA00023212"/>
    </source>
</evidence>
<feature type="compositionally biased region" description="Low complexity" evidence="8">
    <location>
        <begin position="2141"/>
        <end position="2179"/>
    </location>
</feature>
<feature type="region of interest" description="Disordered" evidence="8">
    <location>
        <begin position="2022"/>
        <end position="2220"/>
    </location>
</feature>
<feature type="compositionally biased region" description="Low complexity" evidence="8">
    <location>
        <begin position="1911"/>
        <end position="1927"/>
    </location>
</feature>
<feature type="region of interest" description="Disordered" evidence="8">
    <location>
        <begin position="1"/>
        <end position="67"/>
    </location>
</feature>
<dbReference type="PANTHER" id="PTHR13924:SF10">
    <property type="entry name" value="TRANSFORMING ACIDIC COILED-COIL PROTEIN, ISOFORM K"/>
    <property type="match status" value="1"/>
</dbReference>
<feature type="compositionally biased region" description="Polar residues" evidence="8">
    <location>
        <begin position="553"/>
        <end position="564"/>
    </location>
</feature>
<feature type="domain" description="Transforming acidic coiled-coil-containing protein C-terminal" evidence="9">
    <location>
        <begin position="2685"/>
        <end position="2884"/>
    </location>
</feature>
<dbReference type="Pfam" id="PF25777">
    <property type="entry name" value="Aurora-A_bind_TACC3"/>
    <property type="match status" value="1"/>
</dbReference>
<reference evidence="11" key="1">
    <citation type="submission" date="2025-08" db="UniProtKB">
        <authorList>
            <consortium name="RefSeq"/>
        </authorList>
    </citation>
    <scope>IDENTIFICATION</scope>
</reference>
<feature type="region of interest" description="Disordered" evidence="8">
    <location>
        <begin position="86"/>
        <end position="143"/>
    </location>
</feature>
<feature type="region of interest" description="Disordered" evidence="8">
    <location>
        <begin position="1046"/>
        <end position="1068"/>
    </location>
</feature>
<dbReference type="Gene3D" id="1.20.5.1700">
    <property type="match status" value="1"/>
</dbReference>
<feature type="region of interest" description="Disordered" evidence="8">
    <location>
        <begin position="1857"/>
        <end position="2007"/>
    </location>
</feature>
<feature type="coiled-coil region" evidence="7">
    <location>
        <begin position="2686"/>
        <end position="2879"/>
    </location>
</feature>
<feature type="region of interest" description="Disordered" evidence="8">
    <location>
        <begin position="2233"/>
        <end position="2347"/>
    </location>
</feature>
<evidence type="ECO:0000256" key="3">
    <source>
        <dbReference type="ARBA" id="ARBA00022490"/>
    </source>
</evidence>
<dbReference type="Proteomes" id="UP000515154">
    <property type="component" value="Linkage group LG14"/>
</dbReference>
<dbReference type="InterPro" id="IPR007707">
    <property type="entry name" value="TACC_C"/>
</dbReference>
<feature type="region of interest" description="Disordered" evidence="8">
    <location>
        <begin position="1473"/>
        <end position="1498"/>
    </location>
</feature>
<feature type="compositionally biased region" description="Low complexity" evidence="8">
    <location>
        <begin position="2073"/>
        <end position="2094"/>
    </location>
</feature>
<feature type="compositionally biased region" description="Basic residues" evidence="8">
    <location>
        <begin position="10"/>
        <end position="20"/>
    </location>
</feature>
<organism evidence="10 11">
    <name type="scientific">Octopus sinensis</name>
    <name type="common">East Asian common octopus</name>
    <dbReference type="NCBI Taxonomy" id="2607531"/>
    <lineage>
        <taxon>Eukaryota</taxon>
        <taxon>Metazoa</taxon>
        <taxon>Spiralia</taxon>
        <taxon>Lophotrochozoa</taxon>
        <taxon>Mollusca</taxon>
        <taxon>Cephalopoda</taxon>
        <taxon>Coleoidea</taxon>
        <taxon>Octopodiformes</taxon>
        <taxon>Octopoda</taxon>
        <taxon>Incirrata</taxon>
        <taxon>Octopodidae</taxon>
        <taxon>Octopus</taxon>
    </lineage>
</organism>
<dbReference type="InterPro" id="IPR039915">
    <property type="entry name" value="TACC"/>
</dbReference>
<evidence type="ECO:0000313" key="11">
    <source>
        <dbReference type="RefSeq" id="XP_029645068.1"/>
    </source>
</evidence>
<evidence type="ECO:0000256" key="1">
    <source>
        <dbReference type="ARBA" id="ARBA00004245"/>
    </source>
</evidence>
<dbReference type="GO" id="GO:0005737">
    <property type="term" value="C:cytoplasm"/>
    <property type="evidence" value="ECO:0007669"/>
    <property type="project" value="TreeGrafter"/>
</dbReference>
<feature type="compositionally biased region" description="Polar residues" evidence="8">
    <location>
        <begin position="99"/>
        <end position="124"/>
    </location>
</feature>
<keyword evidence="4" id="KW-0597">Phosphoprotein</keyword>